<evidence type="ECO:0000313" key="10">
    <source>
        <dbReference type="Proteomes" id="UP001516662"/>
    </source>
</evidence>
<dbReference type="Proteomes" id="UP001516662">
    <property type="component" value="Unassembled WGS sequence"/>
</dbReference>
<keyword evidence="9" id="KW-0282">Flagellum</keyword>
<keyword evidence="2" id="KW-0963">Cytoplasm</keyword>
<comment type="subcellular location">
    <subcellularLocation>
        <location evidence="1">Cytoplasm</location>
        <location evidence="1">Cytosol</location>
    </subcellularLocation>
</comment>
<gene>
    <name evidence="9" type="ORF">IMZ08_03115</name>
</gene>
<evidence type="ECO:0000313" key="9">
    <source>
        <dbReference type="EMBL" id="MBE4907046.1"/>
    </source>
</evidence>
<evidence type="ECO:0000256" key="5">
    <source>
        <dbReference type="ARBA" id="ARBA00093765"/>
    </source>
</evidence>
<evidence type="ECO:0000256" key="7">
    <source>
        <dbReference type="ARBA" id="ARBA00093797"/>
    </source>
</evidence>
<sequence>MSAVKALYLVTKELYDLLQKPFTSEERDSLIPNIEELLKTRQNIIEKVNPPYTDGEKQLGAEVVKLNKVIDEKLAQLKQEIQLDLNQLKKTKTSTNKYTNPYESVSSDGMFFDKRK</sequence>
<evidence type="ECO:0000256" key="1">
    <source>
        <dbReference type="ARBA" id="ARBA00004514"/>
    </source>
</evidence>
<protein>
    <recommendedName>
        <fullName evidence="7">Flagellar protein FliT</fullName>
    </recommendedName>
</protein>
<evidence type="ECO:0000256" key="3">
    <source>
        <dbReference type="ARBA" id="ARBA00022795"/>
    </source>
</evidence>
<dbReference type="Pfam" id="PF05400">
    <property type="entry name" value="FliT"/>
    <property type="match status" value="1"/>
</dbReference>
<reference evidence="9 10" key="1">
    <citation type="submission" date="2020-10" db="EMBL/GenBank/DDBJ databases">
        <title>Bacillus sp. HD4P25, an endophyte from a halophyte.</title>
        <authorList>
            <person name="Sun J.-Q."/>
        </authorList>
    </citation>
    <scope>NUCLEOTIDE SEQUENCE [LARGE SCALE GENOMIC DNA]</scope>
    <source>
        <strain evidence="9 10">YIM 93174</strain>
    </source>
</reference>
<proteinExistence type="inferred from homology"/>
<evidence type="ECO:0000256" key="4">
    <source>
        <dbReference type="ARBA" id="ARBA00023186"/>
    </source>
</evidence>
<keyword evidence="10" id="KW-1185">Reference proteome</keyword>
<dbReference type="RefSeq" id="WP_193534523.1">
    <property type="nucleotide sequence ID" value="NZ_JADCLJ010000007.1"/>
</dbReference>
<evidence type="ECO:0000256" key="2">
    <source>
        <dbReference type="ARBA" id="ARBA00022490"/>
    </source>
</evidence>
<evidence type="ECO:0000256" key="6">
    <source>
        <dbReference type="ARBA" id="ARBA00093785"/>
    </source>
</evidence>
<comment type="function">
    <text evidence="5">May act as an export chaperone for the filament capping protein FliD.</text>
</comment>
<keyword evidence="9" id="KW-0966">Cell projection</keyword>
<dbReference type="EMBL" id="JADCLJ010000007">
    <property type="protein sequence ID" value="MBE4907046.1"/>
    <property type="molecule type" value="Genomic_DNA"/>
</dbReference>
<accession>A0ABR9QEW7</accession>
<dbReference type="InterPro" id="IPR008622">
    <property type="entry name" value="FliT"/>
</dbReference>
<comment type="caution">
    <text evidence="9">The sequence shown here is derived from an EMBL/GenBank/DDBJ whole genome shotgun (WGS) entry which is preliminary data.</text>
</comment>
<organism evidence="9 10">
    <name type="scientific">Litchfieldia luteola</name>
    <dbReference type="NCBI Taxonomy" id="682179"/>
    <lineage>
        <taxon>Bacteria</taxon>
        <taxon>Bacillati</taxon>
        <taxon>Bacillota</taxon>
        <taxon>Bacilli</taxon>
        <taxon>Bacillales</taxon>
        <taxon>Bacillaceae</taxon>
        <taxon>Litchfieldia</taxon>
    </lineage>
</organism>
<keyword evidence="4" id="KW-0143">Chaperone</keyword>
<name>A0ABR9QEW7_9BACI</name>
<comment type="similarity">
    <text evidence="6">Belongs to the bacillales FliT family.</text>
</comment>
<keyword evidence="9" id="KW-0969">Cilium</keyword>
<keyword evidence="3" id="KW-1005">Bacterial flagellum biogenesis</keyword>
<evidence type="ECO:0000256" key="8">
    <source>
        <dbReference type="SAM" id="MobiDB-lite"/>
    </source>
</evidence>
<feature type="region of interest" description="Disordered" evidence="8">
    <location>
        <begin position="95"/>
        <end position="116"/>
    </location>
</feature>